<evidence type="ECO:0000313" key="1">
    <source>
        <dbReference type="EMBL" id="KAL0378206.1"/>
    </source>
</evidence>
<comment type="caution">
    <text evidence="1">The sequence shown here is derived from an EMBL/GenBank/DDBJ whole genome shotgun (WGS) entry which is preliminary data.</text>
</comment>
<proteinExistence type="predicted"/>
<gene>
    <name evidence="1" type="ORF">Sradi_3126100</name>
</gene>
<organism evidence="1">
    <name type="scientific">Sesamum radiatum</name>
    <name type="common">Black benniseed</name>
    <dbReference type="NCBI Taxonomy" id="300843"/>
    <lineage>
        <taxon>Eukaryota</taxon>
        <taxon>Viridiplantae</taxon>
        <taxon>Streptophyta</taxon>
        <taxon>Embryophyta</taxon>
        <taxon>Tracheophyta</taxon>
        <taxon>Spermatophyta</taxon>
        <taxon>Magnoliopsida</taxon>
        <taxon>eudicotyledons</taxon>
        <taxon>Gunneridae</taxon>
        <taxon>Pentapetalae</taxon>
        <taxon>asterids</taxon>
        <taxon>lamiids</taxon>
        <taxon>Lamiales</taxon>
        <taxon>Pedaliaceae</taxon>
        <taxon>Sesamum</taxon>
    </lineage>
</organism>
<reference evidence="1" key="2">
    <citation type="journal article" date="2024" name="Plant">
        <title>Genomic evolution and insights into agronomic trait innovations of Sesamum species.</title>
        <authorList>
            <person name="Miao H."/>
            <person name="Wang L."/>
            <person name="Qu L."/>
            <person name="Liu H."/>
            <person name="Sun Y."/>
            <person name="Le M."/>
            <person name="Wang Q."/>
            <person name="Wei S."/>
            <person name="Zheng Y."/>
            <person name="Lin W."/>
            <person name="Duan Y."/>
            <person name="Cao H."/>
            <person name="Xiong S."/>
            <person name="Wang X."/>
            <person name="Wei L."/>
            <person name="Li C."/>
            <person name="Ma Q."/>
            <person name="Ju M."/>
            <person name="Zhao R."/>
            <person name="Li G."/>
            <person name="Mu C."/>
            <person name="Tian Q."/>
            <person name="Mei H."/>
            <person name="Zhang T."/>
            <person name="Gao T."/>
            <person name="Zhang H."/>
        </authorList>
    </citation>
    <scope>NUCLEOTIDE SEQUENCE</scope>
    <source>
        <strain evidence="1">G02</strain>
    </source>
</reference>
<name>A0AAW2RF06_SESRA</name>
<reference evidence="1" key="1">
    <citation type="submission" date="2020-06" db="EMBL/GenBank/DDBJ databases">
        <authorList>
            <person name="Li T."/>
            <person name="Hu X."/>
            <person name="Zhang T."/>
            <person name="Song X."/>
            <person name="Zhang H."/>
            <person name="Dai N."/>
            <person name="Sheng W."/>
            <person name="Hou X."/>
            <person name="Wei L."/>
        </authorList>
    </citation>
    <scope>NUCLEOTIDE SEQUENCE</scope>
    <source>
        <strain evidence="1">G02</strain>
        <tissue evidence="1">Leaf</tissue>
    </source>
</reference>
<dbReference type="AlphaFoldDB" id="A0AAW2RF06"/>
<sequence>MSDLPNSVTYMTQVIRNGLHERESFHKFFECWIVEQDQHLQELISASREYEEQPERRRAGGGEGGRMVELLLRRMCRIQLYVRFLNGWSSTTSITTGRNRGGRRATSCPCSTPRGGAAWRMRFCG</sequence>
<accession>A0AAW2RF06</accession>
<protein>
    <submittedName>
        <fullName evidence="1">Uncharacterized protein</fullName>
    </submittedName>
</protein>
<dbReference type="EMBL" id="JACGWJ010000013">
    <property type="protein sequence ID" value="KAL0378206.1"/>
    <property type="molecule type" value="Genomic_DNA"/>
</dbReference>